<evidence type="ECO:0000313" key="2">
    <source>
        <dbReference type="EMBL" id="KAJ9129683.1"/>
    </source>
</evidence>
<dbReference type="EMBL" id="JANBVO010000150">
    <property type="protein sequence ID" value="KAJ9129683.1"/>
    <property type="molecule type" value="Genomic_DNA"/>
</dbReference>
<feature type="compositionally biased region" description="Acidic residues" evidence="1">
    <location>
        <begin position="388"/>
        <end position="399"/>
    </location>
</feature>
<gene>
    <name evidence="2" type="ORF">NKR23_g12484</name>
</gene>
<comment type="caution">
    <text evidence="2">The sequence shown here is derived from an EMBL/GenBank/DDBJ whole genome shotgun (WGS) entry which is preliminary data.</text>
</comment>
<accession>A0AA38RFT5</accession>
<feature type="region of interest" description="Disordered" evidence="1">
    <location>
        <begin position="41"/>
        <end position="95"/>
    </location>
</feature>
<dbReference type="AlphaFoldDB" id="A0AA38RFT5"/>
<reference evidence="2" key="1">
    <citation type="submission" date="2022-07" db="EMBL/GenBank/DDBJ databases">
        <title>Fungi with potential for degradation of polypropylene.</title>
        <authorList>
            <person name="Gostincar C."/>
        </authorList>
    </citation>
    <scope>NUCLEOTIDE SEQUENCE</scope>
    <source>
        <strain evidence="2">EXF-13308</strain>
    </source>
</reference>
<name>A0AA38RFT5_9PEZI</name>
<evidence type="ECO:0000313" key="3">
    <source>
        <dbReference type="Proteomes" id="UP001174694"/>
    </source>
</evidence>
<feature type="region of interest" description="Disordered" evidence="1">
    <location>
        <begin position="372"/>
        <end position="415"/>
    </location>
</feature>
<organism evidence="2 3">
    <name type="scientific">Pleurostoma richardsiae</name>
    <dbReference type="NCBI Taxonomy" id="41990"/>
    <lineage>
        <taxon>Eukaryota</taxon>
        <taxon>Fungi</taxon>
        <taxon>Dikarya</taxon>
        <taxon>Ascomycota</taxon>
        <taxon>Pezizomycotina</taxon>
        <taxon>Sordariomycetes</taxon>
        <taxon>Sordariomycetidae</taxon>
        <taxon>Calosphaeriales</taxon>
        <taxon>Pleurostomataceae</taxon>
        <taxon>Pleurostoma</taxon>
    </lineage>
</organism>
<proteinExistence type="predicted"/>
<dbReference type="Proteomes" id="UP001174694">
    <property type="component" value="Unassembled WGS sequence"/>
</dbReference>
<sequence length="415" mass="45850">MSTSKLSSGKTFCGEIGKSHHDIFMARPGLKFCEGCGFPNPAKLRSKPPSLPGPDDSIVDLDPDSSPDIRHQRRGSPASQLMREKPVAPASSLREAQLLPNDRDLASHGAGVRSRGVALADRPKYVTVAQVASEAIEAQKKGGGRKATRAGTFATMISVTVLVVVKQRSLLHGRIPIDTVLSVKEVAETSIRFLWSELSAWDVFLEVLVSNLTKHPDIANLSITNRQLWLQSWASSTNGKNKITNVPVSETQTPRQWIDSGHFQNTQQQLKKLYYVLTSTTVEEEESDIVGGVDTPDSAVERKHRLSDVTPSPALQKKAVKRKRTKKPVTKDETLVKEEPAVKEEQSVKEEIQTSGPPFVSRYAAEVDLTDLDDPNFVFPDLTTMPDQYEDEETSEAVDDQSVRKPSSYYRESTD</sequence>
<protein>
    <submittedName>
        <fullName evidence="2">Uncharacterized protein</fullName>
    </submittedName>
</protein>
<evidence type="ECO:0000256" key="1">
    <source>
        <dbReference type="SAM" id="MobiDB-lite"/>
    </source>
</evidence>
<keyword evidence="3" id="KW-1185">Reference proteome</keyword>